<keyword evidence="2" id="KW-1185">Reference proteome</keyword>
<proteinExistence type="predicted"/>
<accession>A0A8A3PRE9</accession>
<evidence type="ECO:0000313" key="1">
    <source>
        <dbReference type="EMBL" id="QSZ37366.1"/>
    </source>
</evidence>
<organism evidence="1 2">
    <name type="scientific">Monilinia vaccinii-corymbosi</name>
    <dbReference type="NCBI Taxonomy" id="61207"/>
    <lineage>
        <taxon>Eukaryota</taxon>
        <taxon>Fungi</taxon>
        <taxon>Dikarya</taxon>
        <taxon>Ascomycota</taxon>
        <taxon>Pezizomycotina</taxon>
        <taxon>Leotiomycetes</taxon>
        <taxon>Helotiales</taxon>
        <taxon>Sclerotiniaceae</taxon>
        <taxon>Monilinia</taxon>
    </lineage>
</organism>
<reference evidence="1" key="1">
    <citation type="submission" date="2020-10" db="EMBL/GenBank/DDBJ databases">
        <title>Genome Sequence of Monilinia vaccinii-corymbosi Sheds Light on Mummy Berry Disease Infection of Blueberry and Mating Type.</title>
        <authorList>
            <person name="Yow A.G."/>
            <person name="Zhang Y."/>
            <person name="Bansal K."/>
            <person name="Eacker S.M."/>
            <person name="Sullivan S."/>
            <person name="Liachko I."/>
            <person name="Cubeta M.A."/>
            <person name="Rollins J.A."/>
            <person name="Ashrafi H."/>
        </authorList>
    </citation>
    <scope>NUCLEOTIDE SEQUENCE</scope>
    <source>
        <strain evidence="1">RL-1</strain>
    </source>
</reference>
<protein>
    <submittedName>
        <fullName evidence="1">Uncharacterized protein</fullName>
    </submittedName>
</protein>
<dbReference type="AlphaFoldDB" id="A0A8A3PRE9"/>
<sequence>MILLSQAFDPSRIVSYLRIDYPRLNVKETNGGILIDQVVPEAHNARFGRAVGREPRDGVEVYGVGGRIDDDGILRCVLEECLGDGQGPAEALAHVVEEGVGLQVADARQGSEGGGVAHEHVDFARLCLCLGADELPKGGVDLVGLLDVGRDGEDGGLWELLLDGGFGGEERLFASSEEPDSGGSGAGEVEGCFGADAAAAAGYEDALAAG</sequence>
<dbReference type="Proteomes" id="UP000672032">
    <property type="component" value="Chromosome 8"/>
</dbReference>
<name>A0A8A3PRE9_9HELO</name>
<gene>
    <name evidence="1" type="ORF">DSL72_009464</name>
</gene>
<dbReference type="EMBL" id="CP063412">
    <property type="protein sequence ID" value="QSZ37366.1"/>
    <property type="molecule type" value="Genomic_DNA"/>
</dbReference>
<evidence type="ECO:0000313" key="2">
    <source>
        <dbReference type="Proteomes" id="UP000672032"/>
    </source>
</evidence>